<accession>A0A9Q3GK75</accession>
<feature type="region of interest" description="Disordered" evidence="1">
    <location>
        <begin position="153"/>
        <end position="173"/>
    </location>
</feature>
<evidence type="ECO:0000256" key="1">
    <source>
        <dbReference type="SAM" id="MobiDB-lite"/>
    </source>
</evidence>
<evidence type="ECO:0000313" key="3">
    <source>
        <dbReference type="Proteomes" id="UP000765509"/>
    </source>
</evidence>
<dbReference type="Proteomes" id="UP000765509">
    <property type="component" value="Unassembled WGS sequence"/>
</dbReference>
<sequence>MVIFILHICPQFCINSISLLVELSSSQEIGLIDGNVEGIEREDSSIHSFQSSLLEKGVPEGKNKKQKIQNKPPSDIHKFMQQTVTFNNTQEILSMNMSSTTSAPCPNSTPQLLLRTQPNDLPYSLPSTIVEPPIPSTIPLETATNPPIITEEEIPNPSTPNHPQNVTPRISSQHESLHFNNNQSLEVPTNSIPNSPAQVHPLNSTNEIIQESHVLIVENNSSPNVTS</sequence>
<organism evidence="2 3">
    <name type="scientific">Austropuccinia psidii MF-1</name>
    <dbReference type="NCBI Taxonomy" id="1389203"/>
    <lineage>
        <taxon>Eukaryota</taxon>
        <taxon>Fungi</taxon>
        <taxon>Dikarya</taxon>
        <taxon>Basidiomycota</taxon>
        <taxon>Pucciniomycotina</taxon>
        <taxon>Pucciniomycetes</taxon>
        <taxon>Pucciniales</taxon>
        <taxon>Sphaerophragmiaceae</taxon>
        <taxon>Austropuccinia</taxon>
    </lineage>
</organism>
<dbReference type="AlphaFoldDB" id="A0A9Q3GK75"/>
<gene>
    <name evidence="2" type="ORF">O181_009302</name>
</gene>
<reference evidence="2" key="1">
    <citation type="submission" date="2021-03" db="EMBL/GenBank/DDBJ databases">
        <title>Draft genome sequence of rust myrtle Austropuccinia psidii MF-1, a brazilian biotype.</title>
        <authorList>
            <person name="Quecine M.C."/>
            <person name="Pachon D.M.R."/>
            <person name="Bonatelli M.L."/>
            <person name="Correr F.H."/>
            <person name="Franceschini L.M."/>
            <person name="Leite T.F."/>
            <person name="Margarido G.R.A."/>
            <person name="Almeida C.A."/>
            <person name="Ferrarezi J.A."/>
            <person name="Labate C.A."/>
        </authorList>
    </citation>
    <scope>NUCLEOTIDE SEQUENCE</scope>
    <source>
        <strain evidence="2">MF-1</strain>
    </source>
</reference>
<name>A0A9Q3GK75_9BASI</name>
<evidence type="ECO:0000313" key="2">
    <source>
        <dbReference type="EMBL" id="MBW0469587.1"/>
    </source>
</evidence>
<proteinExistence type="predicted"/>
<comment type="caution">
    <text evidence="2">The sequence shown here is derived from an EMBL/GenBank/DDBJ whole genome shotgun (WGS) entry which is preliminary data.</text>
</comment>
<protein>
    <submittedName>
        <fullName evidence="2">Uncharacterized protein</fullName>
    </submittedName>
</protein>
<feature type="compositionally biased region" description="Polar residues" evidence="1">
    <location>
        <begin position="162"/>
        <end position="173"/>
    </location>
</feature>
<dbReference type="EMBL" id="AVOT02002231">
    <property type="protein sequence ID" value="MBW0469587.1"/>
    <property type="molecule type" value="Genomic_DNA"/>
</dbReference>
<keyword evidence="3" id="KW-1185">Reference proteome</keyword>